<protein>
    <submittedName>
        <fullName evidence="2">YqhR</fullName>
    </submittedName>
</protein>
<dbReference type="Pfam" id="PF11085">
    <property type="entry name" value="YqhR"/>
    <property type="match status" value="1"/>
</dbReference>
<keyword evidence="1" id="KW-1133">Transmembrane helix</keyword>
<dbReference type="STRING" id="1499688.BN000_04099"/>
<feature type="transmembrane region" description="Helical" evidence="1">
    <location>
        <begin position="62"/>
        <end position="86"/>
    </location>
</feature>
<dbReference type="InterPro" id="IPR024563">
    <property type="entry name" value="YqhR"/>
</dbReference>
<keyword evidence="3" id="KW-1185">Reference proteome</keyword>
<keyword evidence="1" id="KW-0472">Membrane</keyword>
<dbReference type="AlphaFoldDB" id="A0A0U1P1G0"/>
<gene>
    <name evidence="2" type="ORF">BN000_04099</name>
</gene>
<dbReference type="Proteomes" id="UP000199087">
    <property type="component" value="Unassembled WGS sequence"/>
</dbReference>
<reference evidence="3" key="1">
    <citation type="submission" date="2015-05" db="EMBL/GenBank/DDBJ databases">
        <authorList>
            <person name="Urmite Genomes"/>
        </authorList>
    </citation>
    <scope>NUCLEOTIDE SEQUENCE [LARGE SCALE GENOMIC DNA]</scope>
    <source>
        <strain evidence="3">LF1</strain>
    </source>
</reference>
<name>A0A0U1P1G0_9BACI</name>
<keyword evidence="1" id="KW-0812">Transmembrane</keyword>
<sequence length="163" mass="18521">MSNEENHSGKPMSLPVMVFWTGLFGGIFWAIIGFLSYLFNFTEIPPYVILDPLSLGSLKNQWVGTFISIILFGIFSIAAAFVYYGLMKNFTRIWFGIGYGLLLFLLVFFILNPLFPGMKPVFDLSSDTIITSICIYILYGLFVGYSISYEYQNQYVQKKEAAS</sequence>
<evidence type="ECO:0000256" key="1">
    <source>
        <dbReference type="SAM" id="Phobius"/>
    </source>
</evidence>
<dbReference type="RefSeq" id="WP_090637443.1">
    <property type="nucleotide sequence ID" value="NZ_CVRB01000004.1"/>
</dbReference>
<proteinExistence type="predicted"/>
<evidence type="ECO:0000313" key="3">
    <source>
        <dbReference type="Proteomes" id="UP000199087"/>
    </source>
</evidence>
<feature type="transmembrane region" description="Helical" evidence="1">
    <location>
        <begin position="128"/>
        <end position="149"/>
    </location>
</feature>
<dbReference type="EMBL" id="CVRB01000004">
    <property type="protein sequence ID" value="CRK84099.1"/>
    <property type="molecule type" value="Genomic_DNA"/>
</dbReference>
<evidence type="ECO:0000313" key="2">
    <source>
        <dbReference type="EMBL" id="CRK84099.1"/>
    </source>
</evidence>
<accession>A0A0U1P1G0</accession>
<organism evidence="2 3">
    <name type="scientific">Neobacillus massiliamazoniensis</name>
    <dbReference type="NCBI Taxonomy" id="1499688"/>
    <lineage>
        <taxon>Bacteria</taxon>
        <taxon>Bacillati</taxon>
        <taxon>Bacillota</taxon>
        <taxon>Bacilli</taxon>
        <taxon>Bacillales</taxon>
        <taxon>Bacillaceae</taxon>
        <taxon>Neobacillus</taxon>
    </lineage>
</organism>
<dbReference type="OrthoDB" id="2691442at2"/>
<feature type="transmembrane region" description="Helical" evidence="1">
    <location>
        <begin position="12"/>
        <end position="39"/>
    </location>
</feature>
<feature type="transmembrane region" description="Helical" evidence="1">
    <location>
        <begin position="93"/>
        <end position="116"/>
    </location>
</feature>